<evidence type="ECO:0000256" key="9">
    <source>
        <dbReference type="RuleBase" id="RU351113"/>
    </source>
</evidence>
<evidence type="ECO:0000256" key="3">
    <source>
        <dbReference type="ARBA" id="ARBA00022692"/>
    </source>
</evidence>
<evidence type="ECO:0000256" key="8">
    <source>
        <dbReference type="ARBA" id="ARBA00023224"/>
    </source>
</evidence>
<evidence type="ECO:0000256" key="4">
    <source>
        <dbReference type="ARBA" id="ARBA00022725"/>
    </source>
</evidence>
<name>A0A0H4KCQ8_9HYME</name>
<keyword evidence="3 9" id="KW-0812">Transmembrane</keyword>
<comment type="caution">
    <text evidence="9">Lacks conserved residue(s) required for the propagation of feature annotation.</text>
</comment>
<feature type="transmembrane region" description="Helical" evidence="9">
    <location>
        <begin position="61"/>
        <end position="81"/>
    </location>
</feature>
<evidence type="ECO:0000256" key="7">
    <source>
        <dbReference type="ARBA" id="ARBA00023170"/>
    </source>
</evidence>
<gene>
    <name evidence="10" type="primary">OR22</name>
</gene>
<dbReference type="GO" id="GO:0005549">
    <property type="term" value="F:odorant binding"/>
    <property type="evidence" value="ECO:0007669"/>
    <property type="project" value="InterPro"/>
</dbReference>
<keyword evidence="8 9" id="KW-0807">Transducer</keyword>
<dbReference type="GO" id="GO:0007165">
    <property type="term" value="P:signal transduction"/>
    <property type="evidence" value="ECO:0007669"/>
    <property type="project" value="UniProtKB-KW"/>
</dbReference>
<proteinExistence type="evidence at transcript level"/>
<dbReference type="GO" id="GO:0004984">
    <property type="term" value="F:olfactory receptor activity"/>
    <property type="evidence" value="ECO:0007669"/>
    <property type="project" value="InterPro"/>
</dbReference>
<dbReference type="AlphaFoldDB" id="A0A0H4KCQ8"/>
<dbReference type="Pfam" id="PF02949">
    <property type="entry name" value="7tm_6"/>
    <property type="match status" value="2"/>
</dbReference>
<dbReference type="InterPro" id="IPR004117">
    <property type="entry name" value="7tm6_olfct_rcpt"/>
</dbReference>
<feature type="transmembrane region" description="Helical" evidence="9">
    <location>
        <begin position="180"/>
        <end position="202"/>
    </location>
</feature>
<sequence>MDNSLDSFLRINRLFLSSLGQWPQQEQISKIFTLINAVFFLITQAYFQTGGMIAAKCDQPIFMESIAPVLISFMCLVKFVNFNYNADKMRKLLEIIQADWNSINDLEELKILNSWAKDSRKNTIMYAGALYGTMAPFMLGPLVPIFCKLMPAGVLPANSSIVLEKPVLFHVEYFYDLEKYYYPLLIHSYFGTMAYMTVAVAIDSMFMVYVQHACAIFAVIGNRLEHLADDSSINFYYNPHILNDEPYKRMIECIVQHSKALQYAQMIQSANSLSFFFNWDSICSLLLSVDFNWPSQRLADESARISETTTRCAWYLTSMRSRKLLQLFIMRSSVPCQLTAGSFYTLNMQNFSAVVRTSMSYFTVLTSVQ</sequence>
<accession>A0A0H4KCQ8</accession>
<feature type="transmembrane region" description="Helical" evidence="9">
    <location>
        <begin position="124"/>
        <end position="146"/>
    </location>
</feature>
<dbReference type="GO" id="GO:0005886">
    <property type="term" value="C:plasma membrane"/>
    <property type="evidence" value="ECO:0007669"/>
    <property type="project" value="UniProtKB-SubCell"/>
</dbReference>
<organism evidence="10">
    <name type="scientific">Microplitis mediator</name>
    <dbReference type="NCBI Taxonomy" id="375433"/>
    <lineage>
        <taxon>Eukaryota</taxon>
        <taxon>Metazoa</taxon>
        <taxon>Ecdysozoa</taxon>
        <taxon>Arthropoda</taxon>
        <taxon>Hexapoda</taxon>
        <taxon>Insecta</taxon>
        <taxon>Pterygota</taxon>
        <taxon>Neoptera</taxon>
        <taxon>Endopterygota</taxon>
        <taxon>Hymenoptera</taxon>
        <taxon>Apocrita</taxon>
        <taxon>Ichneumonoidea</taxon>
        <taxon>Braconidae</taxon>
        <taxon>Microgastrinae</taxon>
        <taxon>Microplitis</taxon>
    </lineage>
</organism>
<evidence type="ECO:0000256" key="1">
    <source>
        <dbReference type="ARBA" id="ARBA00004141"/>
    </source>
</evidence>
<dbReference type="PANTHER" id="PTHR21137">
    <property type="entry name" value="ODORANT RECEPTOR"/>
    <property type="match status" value="1"/>
</dbReference>
<evidence type="ECO:0000256" key="6">
    <source>
        <dbReference type="ARBA" id="ARBA00023136"/>
    </source>
</evidence>
<comment type="similarity">
    <text evidence="9">Belongs to the insect chemoreceptor superfamily. Heteromeric odorant receptor channel (TC 1.A.69) family.</text>
</comment>
<keyword evidence="7 9" id="KW-0675">Receptor</keyword>
<dbReference type="PANTHER" id="PTHR21137:SF43">
    <property type="entry name" value="ODORANT RECEPTOR 47A-RELATED"/>
    <property type="match status" value="1"/>
</dbReference>
<dbReference type="EMBL" id="KM979238">
    <property type="protein sequence ID" value="AKO89986.1"/>
    <property type="molecule type" value="mRNA"/>
</dbReference>
<evidence type="ECO:0000256" key="2">
    <source>
        <dbReference type="ARBA" id="ARBA00022606"/>
    </source>
</evidence>
<comment type="subcellular location">
    <subcellularLocation>
        <location evidence="9">Cell membrane</location>
        <topology evidence="9">Multi-pass membrane protein</topology>
    </subcellularLocation>
    <subcellularLocation>
        <location evidence="1">Membrane</location>
        <topology evidence="1">Multi-pass membrane protein</topology>
    </subcellularLocation>
</comment>
<feature type="transmembrane region" description="Helical" evidence="9">
    <location>
        <begin position="31"/>
        <end position="49"/>
    </location>
</feature>
<protein>
    <recommendedName>
        <fullName evidence="9">Odorant receptor</fullName>
    </recommendedName>
</protein>
<reference evidence="10" key="2">
    <citation type="journal article" date="2015" name="Int. J. Biol. Sci.">
        <title>Identification and Expression Analysis of Putative Chemosensory Receptor Genes in Microplitis mediator by Antennal Transcriptome Screening.</title>
        <authorList>
            <person name="Wang S.N."/>
            <person name="Peng Y."/>
            <person name="Lu Z.Y."/>
            <person name="Dhiloo K.H."/>
            <person name="Gu S.H."/>
            <person name="Li R.J."/>
            <person name="Zhou J.J."/>
            <person name="Zhang Y.J."/>
            <person name="Guo Y.Y."/>
        </authorList>
    </citation>
    <scope>NUCLEOTIDE SEQUENCE</scope>
</reference>
<keyword evidence="2 9" id="KW-0716">Sensory transduction</keyword>
<evidence type="ECO:0000256" key="5">
    <source>
        <dbReference type="ARBA" id="ARBA00022989"/>
    </source>
</evidence>
<evidence type="ECO:0000313" key="10">
    <source>
        <dbReference type="EMBL" id="AKO89986.1"/>
    </source>
</evidence>
<keyword evidence="4 9" id="KW-0552">Olfaction</keyword>
<reference evidence="10" key="1">
    <citation type="submission" date="2014-10" db="EMBL/GenBank/DDBJ databases">
        <authorList>
            <person name="Wang S."/>
            <person name="Zhang Y."/>
        </authorList>
    </citation>
    <scope>NUCLEOTIDE SEQUENCE</scope>
</reference>
<keyword evidence="5 9" id="KW-1133">Transmembrane helix</keyword>
<keyword evidence="6 9" id="KW-0472">Membrane</keyword>